<dbReference type="PROSITE" id="PS50093">
    <property type="entry name" value="PKD"/>
    <property type="match status" value="1"/>
</dbReference>
<reference evidence="2 3" key="1">
    <citation type="journal article" date="2016" name="Int. J. Syst. Evol. Microbiol.">
        <title>Polaribacter haliotis sp. nov., isolated from the gut of abalone Haliotis discus hannai.</title>
        <authorList>
            <person name="Kim Y.O."/>
            <person name="Park I.S."/>
            <person name="Park S."/>
            <person name="Nam B.H."/>
            <person name="Park J.M."/>
            <person name="Kim D.G."/>
            <person name="Yoon J.H."/>
        </authorList>
    </citation>
    <scope>NUCLEOTIDE SEQUENCE [LARGE SCALE GENOMIC DNA]</scope>
    <source>
        <strain evidence="2 3">KCTC 52418</strain>
    </source>
</reference>
<dbReference type="SMART" id="SM00089">
    <property type="entry name" value="PKD"/>
    <property type="match status" value="1"/>
</dbReference>
<dbReference type="SUPFAM" id="SSF49299">
    <property type="entry name" value="PKD domain"/>
    <property type="match status" value="1"/>
</dbReference>
<name>A0A7L8AG34_9FLAO</name>
<dbReference type="Proteomes" id="UP000516764">
    <property type="component" value="Chromosome"/>
</dbReference>
<dbReference type="Gene3D" id="2.60.40.10">
    <property type="entry name" value="Immunoglobulins"/>
    <property type="match status" value="1"/>
</dbReference>
<dbReference type="InterPro" id="IPR022409">
    <property type="entry name" value="PKD/Chitinase_dom"/>
</dbReference>
<dbReference type="CDD" id="cd00146">
    <property type="entry name" value="PKD"/>
    <property type="match status" value="1"/>
</dbReference>
<gene>
    <name evidence="2" type="ORF">H9I45_00615</name>
</gene>
<dbReference type="OrthoDB" id="1491481at2"/>
<dbReference type="InterPro" id="IPR013783">
    <property type="entry name" value="Ig-like_fold"/>
</dbReference>
<dbReference type="PROSITE" id="PS51257">
    <property type="entry name" value="PROKAR_LIPOPROTEIN"/>
    <property type="match status" value="1"/>
</dbReference>
<dbReference type="Pfam" id="PF18911">
    <property type="entry name" value="PKD_4"/>
    <property type="match status" value="1"/>
</dbReference>
<dbReference type="KEGG" id="phal:H9I45_00615"/>
<dbReference type="InterPro" id="IPR000601">
    <property type="entry name" value="PKD_dom"/>
</dbReference>
<evidence type="ECO:0000313" key="3">
    <source>
        <dbReference type="Proteomes" id="UP000516764"/>
    </source>
</evidence>
<keyword evidence="3" id="KW-1185">Reference proteome</keyword>
<accession>A0A7L8AG34</accession>
<dbReference type="InterPro" id="IPR035986">
    <property type="entry name" value="PKD_dom_sf"/>
</dbReference>
<protein>
    <submittedName>
        <fullName evidence="2">PKD domain-containing protein</fullName>
    </submittedName>
</protein>
<evidence type="ECO:0000313" key="2">
    <source>
        <dbReference type="EMBL" id="QOD60973.1"/>
    </source>
</evidence>
<feature type="domain" description="PKD" evidence="1">
    <location>
        <begin position="64"/>
        <end position="127"/>
    </location>
</feature>
<dbReference type="RefSeq" id="WP_088355229.1">
    <property type="nucleotide sequence ID" value="NZ_CP061813.1"/>
</dbReference>
<sequence>MTLKYKSAYLFAIIAFFTFQSCEILEKYELPEEGSIADATPPQAKFTFKQGEGLGDIWKTYSFSNQSVSATSYVWTFEGGKTSTELEPSNTFPGEGTYTVSLTAKDNLGVESTFTEEITVVEPAAPAVTDPVLVNPDFDKQAKSSGSDCACSGWINKSLGDQGESSSGNGGSNNVLKFDDDESDAIYQEFEVQANADYTITIVTQFKDLKSGGSFPSMLDLRVLAGSGYVSGYSPAYYATGADYPQDGFGYTTIPQVEDAGNNLLAKVIENPNDSGYLTTQYTFNSGANTSVALFMRGIGGDGTDADNKGYPYNNGDEELRIDSVLIEAL</sequence>
<dbReference type="AlphaFoldDB" id="A0A7L8AG34"/>
<proteinExistence type="predicted"/>
<dbReference type="EMBL" id="CP061813">
    <property type="protein sequence ID" value="QOD60973.1"/>
    <property type="molecule type" value="Genomic_DNA"/>
</dbReference>
<evidence type="ECO:0000259" key="1">
    <source>
        <dbReference type="PROSITE" id="PS50093"/>
    </source>
</evidence>
<organism evidence="2 3">
    <name type="scientific">Polaribacter haliotis</name>
    <dbReference type="NCBI Taxonomy" id="1888915"/>
    <lineage>
        <taxon>Bacteria</taxon>
        <taxon>Pseudomonadati</taxon>
        <taxon>Bacteroidota</taxon>
        <taxon>Flavobacteriia</taxon>
        <taxon>Flavobacteriales</taxon>
        <taxon>Flavobacteriaceae</taxon>
    </lineage>
</organism>